<evidence type="ECO:0000256" key="5">
    <source>
        <dbReference type="ARBA" id="ARBA00022729"/>
    </source>
</evidence>
<evidence type="ECO:0000256" key="6">
    <source>
        <dbReference type="ARBA" id="ARBA00022737"/>
    </source>
</evidence>
<evidence type="ECO:0000256" key="4">
    <source>
        <dbReference type="ARBA" id="ARBA00022692"/>
    </source>
</evidence>
<evidence type="ECO:0000256" key="8">
    <source>
        <dbReference type="ARBA" id="ARBA00022889"/>
    </source>
</evidence>
<evidence type="ECO:0000256" key="2">
    <source>
        <dbReference type="ARBA" id="ARBA00004251"/>
    </source>
</evidence>
<gene>
    <name evidence="14" type="ORF">GW7_01807</name>
</gene>
<dbReference type="FunFam" id="2.60.40.60:FF:000309">
    <property type="entry name" value="Protocadherin beta-8"/>
    <property type="match status" value="2"/>
</dbReference>
<dbReference type="FunFam" id="2.60.40.60:FF:000004">
    <property type="entry name" value="Protocadherin 1 gamma 2"/>
    <property type="match status" value="2"/>
</dbReference>
<feature type="domain" description="Cadherin" evidence="13">
    <location>
        <begin position="2281"/>
        <end position="2377"/>
    </location>
</feature>
<reference evidence="14 15" key="1">
    <citation type="journal article" date="2011" name="Nature">
        <title>Genome sequencing reveals insights into physiology and longevity of the naked mole rat.</title>
        <authorList>
            <person name="Kim E.B."/>
            <person name="Fang X."/>
            <person name="Fushan A.A."/>
            <person name="Huang Z."/>
            <person name="Lobanov A.V."/>
            <person name="Han L."/>
            <person name="Marino S.M."/>
            <person name="Sun X."/>
            <person name="Turanov A.A."/>
            <person name="Yang P."/>
            <person name="Yim S.H."/>
            <person name="Zhao X."/>
            <person name="Kasaikina M.V."/>
            <person name="Stoletzki N."/>
            <person name="Peng C."/>
            <person name="Polak P."/>
            <person name="Xiong Z."/>
            <person name="Kiezun A."/>
            <person name="Zhu Y."/>
            <person name="Chen Y."/>
            <person name="Kryukov G.V."/>
            <person name="Zhang Q."/>
            <person name="Peshkin L."/>
            <person name="Yang L."/>
            <person name="Bronson R.T."/>
            <person name="Buffenstein R."/>
            <person name="Wang B."/>
            <person name="Han C."/>
            <person name="Li Q."/>
            <person name="Chen L."/>
            <person name="Zhao W."/>
            <person name="Sunyaev S.R."/>
            <person name="Park T.J."/>
            <person name="Zhang G."/>
            <person name="Wang J."/>
            <person name="Gladyshev V.N."/>
        </authorList>
    </citation>
    <scope>NUCLEOTIDE SEQUENCE [LARGE SCALE GENOMIC DNA]</scope>
</reference>
<proteinExistence type="predicted"/>
<dbReference type="GO" id="GO:0005886">
    <property type="term" value="C:plasma membrane"/>
    <property type="evidence" value="ECO:0007669"/>
    <property type="project" value="UniProtKB-SubCell"/>
</dbReference>
<feature type="domain" description="Cadherin" evidence="13">
    <location>
        <begin position="986"/>
        <end position="1077"/>
    </location>
</feature>
<dbReference type="FunFam" id="2.60.40.60:FF:000003">
    <property type="entry name" value="Protocadherin alpha 2"/>
    <property type="match status" value="4"/>
</dbReference>
<dbReference type="Pfam" id="PF00028">
    <property type="entry name" value="Cadherin"/>
    <property type="match status" value="31"/>
</dbReference>
<dbReference type="FunFam" id="2.60.40.60:FF:000007">
    <property type="entry name" value="Protocadherin alpha 2"/>
    <property type="match status" value="6"/>
</dbReference>
<dbReference type="FunFam" id="2.60.40.60:FF:000018">
    <property type="entry name" value="Protocadherin gamma c3"/>
    <property type="match status" value="1"/>
</dbReference>
<dbReference type="PANTHER" id="PTHR24028">
    <property type="entry name" value="CADHERIN-87A"/>
    <property type="match status" value="1"/>
</dbReference>
<dbReference type="FunFam" id="2.60.40.60:FF:000006">
    <property type="entry name" value="Protocadherin alpha 2"/>
    <property type="match status" value="1"/>
</dbReference>
<feature type="domain" description="Cadherin" evidence="13">
    <location>
        <begin position="3565"/>
        <end position="3672"/>
    </location>
</feature>
<keyword evidence="6" id="KW-0677">Repeat</keyword>
<keyword evidence="9" id="KW-1133">Transmembrane helix</keyword>
<feature type="domain" description="Cadherin" evidence="13">
    <location>
        <begin position="1620"/>
        <end position="1726"/>
    </location>
</feature>
<feature type="domain" description="Cadherin" evidence="13">
    <location>
        <begin position="2157"/>
        <end position="2266"/>
    </location>
</feature>
<feature type="domain" description="Cadherin" evidence="13">
    <location>
        <begin position="33"/>
        <end position="102"/>
    </location>
</feature>
<dbReference type="Proteomes" id="UP000006813">
    <property type="component" value="Unassembled WGS sequence"/>
</dbReference>
<feature type="domain" description="Cadherin" evidence="13">
    <location>
        <begin position="752"/>
        <end position="856"/>
    </location>
</feature>
<accession>G5BFP3</accession>
<dbReference type="GO" id="GO:0005509">
    <property type="term" value="F:calcium ion binding"/>
    <property type="evidence" value="ECO:0007669"/>
    <property type="project" value="UniProtKB-UniRule"/>
</dbReference>
<dbReference type="GO" id="GO:0007156">
    <property type="term" value="P:homophilic cell adhesion via plasma membrane adhesion molecules"/>
    <property type="evidence" value="ECO:0007669"/>
    <property type="project" value="InterPro"/>
</dbReference>
<evidence type="ECO:0000259" key="13">
    <source>
        <dbReference type="PROSITE" id="PS50268"/>
    </source>
</evidence>
<dbReference type="Gene3D" id="2.60.40.60">
    <property type="entry name" value="Cadherins"/>
    <property type="match status" value="34"/>
</dbReference>
<feature type="domain" description="Cadherin" evidence="13">
    <location>
        <begin position="2822"/>
        <end position="2921"/>
    </location>
</feature>
<dbReference type="FunFam" id="2.60.40.60:FF:000001">
    <property type="entry name" value="Protocadherin alpha 2"/>
    <property type="match status" value="7"/>
</dbReference>
<evidence type="ECO:0000256" key="9">
    <source>
        <dbReference type="ARBA" id="ARBA00022989"/>
    </source>
</evidence>
<evidence type="ECO:0000256" key="11">
    <source>
        <dbReference type="ARBA" id="ARBA00023180"/>
    </source>
</evidence>
<feature type="domain" description="Cadherin" evidence="13">
    <location>
        <begin position="103"/>
        <end position="211"/>
    </location>
</feature>
<feature type="domain" description="Cadherin" evidence="13">
    <location>
        <begin position="3131"/>
        <end position="3242"/>
    </location>
</feature>
<dbReference type="PRINTS" id="PR00205">
    <property type="entry name" value="CADHERIN"/>
</dbReference>
<comment type="function">
    <text evidence="1">Potential calcium-dependent cell-adhesion protein. May be involved in the establishment and maintenance of specific neuronal connections in the brain.</text>
</comment>
<dbReference type="eggNOG" id="KOG3594">
    <property type="taxonomic scope" value="Eukaryota"/>
</dbReference>
<dbReference type="PROSITE" id="PS00232">
    <property type="entry name" value="CADHERIN_1"/>
    <property type="match status" value="19"/>
</dbReference>
<feature type="domain" description="Cadherin" evidence="13">
    <location>
        <begin position="2378"/>
        <end position="2486"/>
    </location>
</feature>
<feature type="domain" description="Cadherin" evidence="13">
    <location>
        <begin position="3027"/>
        <end position="3130"/>
    </location>
</feature>
<feature type="domain" description="Cadherin" evidence="13">
    <location>
        <begin position="1078"/>
        <end position="1186"/>
    </location>
</feature>
<feature type="domain" description="Cadherin" evidence="13">
    <location>
        <begin position="2487"/>
        <end position="2591"/>
    </location>
</feature>
<feature type="domain" description="Cadherin" evidence="13">
    <location>
        <begin position="1522"/>
        <end position="1619"/>
    </location>
</feature>
<evidence type="ECO:0000256" key="3">
    <source>
        <dbReference type="ARBA" id="ARBA00022475"/>
    </source>
</evidence>
<keyword evidence="8" id="KW-0130">Cell adhesion</keyword>
<keyword evidence="3" id="KW-1003">Cell membrane</keyword>
<evidence type="ECO:0000313" key="14">
    <source>
        <dbReference type="EMBL" id="EHB08104.1"/>
    </source>
</evidence>
<dbReference type="FunFam" id="2.60.40.60:FF:000129">
    <property type="entry name" value="protocadherin alpha-C2 isoform X1"/>
    <property type="match status" value="2"/>
</dbReference>
<evidence type="ECO:0000313" key="15">
    <source>
        <dbReference type="Proteomes" id="UP000006813"/>
    </source>
</evidence>
<keyword evidence="10" id="KW-0472">Membrane</keyword>
<feature type="domain" description="Cadherin" evidence="13">
    <location>
        <begin position="3356"/>
        <end position="3460"/>
    </location>
</feature>
<feature type="domain" description="Cadherin" evidence="13">
    <location>
        <begin position="424"/>
        <end position="534"/>
    </location>
</feature>
<feature type="domain" description="Cadherin" evidence="13">
    <location>
        <begin position="1836"/>
        <end position="1944"/>
    </location>
</feature>
<organism evidence="14 15">
    <name type="scientific">Heterocephalus glaber</name>
    <name type="common">Naked mole rat</name>
    <dbReference type="NCBI Taxonomy" id="10181"/>
    <lineage>
        <taxon>Eukaryota</taxon>
        <taxon>Metazoa</taxon>
        <taxon>Chordata</taxon>
        <taxon>Craniata</taxon>
        <taxon>Vertebrata</taxon>
        <taxon>Euteleostomi</taxon>
        <taxon>Mammalia</taxon>
        <taxon>Eutheria</taxon>
        <taxon>Euarchontoglires</taxon>
        <taxon>Glires</taxon>
        <taxon>Rodentia</taxon>
        <taxon>Hystricomorpha</taxon>
        <taxon>Bathyergidae</taxon>
        <taxon>Heterocephalus</taxon>
    </lineage>
</organism>
<dbReference type="InterPro" id="IPR050174">
    <property type="entry name" value="Protocadherin/Cadherin-CA"/>
</dbReference>
<comment type="subcellular location">
    <subcellularLocation>
        <location evidence="2">Cell membrane</location>
        <topology evidence="2">Single-pass type I membrane protein</topology>
    </subcellularLocation>
</comment>
<dbReference type="SMART" id="SM00112">
    <property type="entry name" value="CA"/>
    <property type="match status" value="34"/>
</dbReference>
<feature type="domain" description="Cadherin" evidence="13">
    <location>
        <begin position="2922"/>
        <end position="3026"/>
    </location>
</feature>
<feature type="domain" description="Cadherin" evidence="13">
    <location>
        <begin position="1735"/>
        <end position="1835"/>
    </location>
</feature>
<feature type="domain" description="Cadherin" evidence="13">
    <location>
        <begin position="1295"/>
        <end position="1399"/>
    </location>
</feature>
<feature type="domain" description="Cadherin" evidence="13">
    <location>
        <begin position="212"/>
        <end position="318"/>
    </location>
</feature>
<feature type="domain" description="Cadherin" evidence="13">
    <location>
        <begin position="2061"/>
        <end position="2156"/>
    </location>
</feature>
<evidence type="ECO:0000256" key="10">
    <source>
        <dbReference type="ARBA" id="ARBA00023136"/>
    </source>
</evidence>
<feature type="domain" description="Cadherin" evidence="13">
    <location>
        <begin position="857"/>
        <end position="966"/>
    </location>
</feature>
<feature type="domain" description="Cadherin" evidence="13">
    <location>
        <begin position="644"/>
        <end position="751"/>
    </location>
</feature>
<keyword evidence="11" id="KW-0325">Glycoprotein</keyword>
<keyword evidence="4" id="KW-0812">Transmembrane</keyword>
<dbReference type="PANTHER" id="PTHR24028:SF119">
    <property type="entry name" value="PROTOCADHERIN ALPHA-C2"/>
    <property type="match status" value="1"/>
</dbReference>
<dbReference type="InterPro" id="IPR020894">
    <property type="entry name" value="Cadherin_CS"/>
</dbReference>
<dbReference type="InParanoid" id="G5BFP3"/>
<dbReference type="Pfam" id="PF08266">
    <property type="entry name" value="Cadherin_2"/>
    <property type="match status" value="2"/>
</dbReference>
<feature type="domain" description="Cadherin" evidence="13">
    <location>
        <begin position="558"/>
        <end position="643"/>
    </location>
</feature>
<dbReference type="EMBL" id="JH170055">
    <property type="protein sequence ID" value="EHB08104.1"/>
    <property type="molecule type" value="Genomic_DNA"/>
</dbReference>
<feature type="domain" description="Cadherin" evidence="13">
    <location>
        <begin position="1187"/>
        <end position="1294"/>
    </location>
</feature>
<keyword evidence="5" id="KW-0732">Signal</keyword>
<feature type="domain" description="Cadherin" evidence="13">
    <location>
        <begin position="1400"/>
        <end position="1509"/>
    </location>
</feature>
<sequence length="3672" mass="401678">QAWLRGQAKHGTFVGRIAQDLGLELAELVPRLFRVASKERRDLLEVNLQNGILFVNSRIDREELCGRSAECSIHLEVIVDRPLQVFHVEVEVKDINDNSPVFSLKEQRLLISESKQPDSRFPLEGAFDADIEENAVLTYRLSQNEYFSLESPVSSRPTKRLSLILKKPLDREKNAEHKMILTASDGGKPERTGTIQLFVQVLDVNDNDPEFDQLEYKVRLVENAAKEILVIKLNATDRDEGLNGEVTYSLKSIKPSGRPFFTLDGNNGEVRVNGTLDYEENKFYEIEVQATDKGTPPMAGHCIVWVEILDINDNSPQVTVTSLSLPVLEDAQTSTVIALISVSDLDSGVNGQVTCSLTSDVPFKIVSTFKNYYSLVLDSNLDRESVSNYEVVVTAKDGGSPSLWATATVSVEVADVNDNAPVFAQPEYTVFVKENNPPGSHIFTVCARDADAQENALVSYSLVERRVGERALSSYVSVHAESGKVFALQPLDREELELLQFQVSARDSGTFWRPLQVFHVEVEVKDINDNPPVFPATQKNLFIAELRPLDSRFPLEGASDADVGANALLTYRLSPSEYFSLDIPPNHEQVKPLGLVLRKPLDREEAPEIYLLLTATDGGKPELTGTVQLLITVLDANDNAPVFDRTLYTVKLLENVSPGTLVIHANASDADEGVNGDITYSFSSDVPPDIKSKFHIDAVSGEITVIGVIDFEESKAYKIQVEAVDQGFLPLAGHCTVLVEVLDVNDNAPQLTVTSLSLPVSEDMQPGTVITLIRVFDRDSGINGKVTCSLSSHVPFKLVSTFKNYYSLVLSSALDRESVSEYKVVVTVQDGGSPPLRATATVSVEVADVNDNAPVFAQPEYTVFVKENNLPGSHIFTVCARDADAQENALVSYSLVERRVGERALSSYVSVHAESGKVFALQPLDREELELLQFQVSARDSGVPALGSNVTLQVFVLDENDNAPLLLGPPTGGIVSELLSRSVGVGHVVAKVRAVDADSGYNAWLSFELQDSASGVRSPFLNLQNGILFVNSRIDREELCGRSAECSIHLEVIVDRPLQVFHVEVEVKDINDNSPVFPESNRSIIIAESRPLESRFPLDGASDADIGVNSALTYRLDPNDYFTLDTQNSREQMSLLSLVLRKTLDREEIQEHSLLLTVTDGGKPELTGTVQLLIRILDVNDNAPEFDQFVYKVRVLENALNGTLVIKLNATDPDDGTNADIVYSFRRPISPAVVYAFNINPESGEIRIKDKLDFEENKFYEISVEAVDKGNIPMTSHCTLLVEVVDINDNAPEVTITSLSLPVREDTQPSALIALLSVSDRDSGVNGKVTCSLTPHIPFKLVSTFKNYYSLVLDSTLDRESTSHYEVVVTARDRGSPSLWATATVSVEVADGRKRAPVFAQPEYTVFVKENNPPGSHIFTVCARDADAQENALVSYSLVERRVGERALSSYVSVHAESGKVFALQPLDREELELLQFQVSARDSGVPALGSNVTLQVFVLDENDNAPALLGLPAGSTVHELVSRSVGAGHVLAKVRAVDADSGYNAWLSFELQSAVDGQRSPFSVGLYTGEISTTRTLDETDAQRQRLIKALDSGLPTLSGHTQVTVIMVDTNDNSPVFERSVYCTKVPETAPSGTVLFQVQASDPDEGSNGEVWYSLSNSTRAELRHLFHVHPKSGEVQVAASLGAPEVLLEAYIEVRDEGAFGLASTAKLLVEVTDVNDHAPEVNFMTLSSPVPEDAAPGTVIALLSVKDEDHGPNSRIICSISSRGPFQLKSSFDNYYSLLNDGPLDREQMSEYQVLVTASDRASPPLSTQRTLTIAVEVEILDINDNSPRFPRPDYQLQVSESVAPGARFHIESAQDPDVGTNSVQTYELSPSEHFELDLKPLQENSKVLELVLRKGLDREQAALHHLVLTAVDGGSPAHSGTAQISVRVLDTNDNSPAFDQSTYRVQLREDAPPGTLVVKLNASDPDEGSNGELRYSLSSYTSDRERQLFSIDANTGEVRVSGALDYEEASSYQIYVQATDRGPVPMAGHCKVQVDIVDVNDNAPEVVLTDLYSPVPEDASPNTVVALLSVNDQDSGPNRKVSLSLEATLPFRLNGYGNSYTLVVSGPLDREQVAAYNITVTATDGGIPQLTSQRTLQVKISDINDNPPSFLKDSYSIYIQENNLPGVLLCTVQATDPDEKENAEVTYSLLEREIQGLPVTSYVSINSASGSLYAVNSFDYEKFREFFVTVEAQDKGTPPLSSTVTANMYVVDMNDHAPHILYPTSTNSSAAIEMVPRTAPAGYLVTKVIAMDSDSGQNAWLFYHLAQTSDLDLFKVELHTGEIRTTRKIGDESGTTFNLTVVVRDNGEPPLSASVAITVAVFDINDNAPIFLNKEPLLKIPESTPLGSRFPLQSAQDLDVGLNGLQNYTLSPNAYFHLHTRFRSHGPKYAELVLDKPLDREEQSEVNLTITAVDGGSPPKSGTAHIRVVVLDVNDHVPQFSRLVYRAQVPENSANGSFVVMVTATDLDEGTNKEIIYSLSQNPETILQTFQIDSQTGEVRLRGPLDFESIETYDIDIQATDGGGLSAHSKVLVEVVDVNDNPPEVMISSVSSPLPEDSPPQTVVALFTIRDRDVRVGGKITCFLTEDDLPFIVRPTLRNSYSLVTDRSLDREDVSGYNITLVAMDTAPPNLSAETVIEVLISDINDNPPVFQEGSYILTVRENNSPAIFIGKVHAEDLDLGENAQVTYSLLPPKSGDLSVFAYISINSDNGKLYALRTMDYEAIQNFQFVVKATDGGLLSLSSQVTVRVIVLDDNDNRPMILYPLQNGTLPCNDLVPRSAEPGYLVTKVVAVDGDSGSNSLQNYTISPNFYFHLKLQDSPQGLLPQLVLDKALDREEQPEIRLTLTALDGGTPPRSGTALVVIEVLDINDNAPEFTQLLYEVQVPENCPVGSQVATVSARDLDIGTYGQISYAFSQASEDIRKTFQINANSGELLLKQKLDYESVQTYTVNIQAIDGGGLSESCVVFIQVMDLNDNPPELTMSTLINQIPENLQETVIAVFSVSDSDSGDNGKTVCSIQDDLPFFLKPSVENFYTLVTNTALDRETRSEYSITITVTDLGTPRLKTQHNITVQVSDVNDNAPTFTQTSYTLWVPENNSPALHIGTISATDRDSGTNAQVTYSLLLPPPRDPHPGLASLVSINADTGQLFALRALDYETLRAFEFRVGAADRGSPALSSEALVRVRVLDANDNAPFVLYPPHNAEVLLKIPENSQPGTVFPLKLAEDLDVGSNGLHKYTVSPNSHFHVLTRNHSEGKKFPDLVQDKPLDREEQAEYSLSLMALDGGSPPRSGSVMVQILIMDVNDNAPEFVHTPYEVQVLENCPLNSPILGVSARDMDAGNFGSVSYGLFQPSDEIKQTFSINEVTGEIRLKKKLDFEKIKSYHVEIEATDGGGLSGKGTVVMEVVDVNDNAPELTVTSLISLIPENSPETVVSIFKIRDRDSGDNAKMICSIPDNLPFILKQTFKNFYTLETESPLDRETRSEYSITITVTDLGTPRLKTQHNITVQVSDVNDNAPTFTQTSYTLWVPENNSPALHIGTISATDRDSGTNAQVTYSLLLPPPRDPHPGLASLVSINADTGQLFALRALDYETLRAFEFRVGAADRGSPALSSEALVRVRVLDANDN</sequence>
<dbReference type="SUPFAM" id="SSF49313">
    <property type="entry name" value="Cadherin-like"/>
    <property type="match status" value="33"/>
</dbReference>
<feature type="domain" description="Cadherin" evidence="13">
    <location>
        <begin position="2698"/>
        <end position="2807"/>
    </location>
</feature>
<feature type="domain" description="Cadherin" evidence="13">
    <location>
        <begin position="3461"/>
        <end position="3564"/>
    </location>
</feature>
<dbReference type="STRING" id="10181.G5BFP3"/>
<feature type="domain" description="Cadherin" evidence="13">
    <location>
        <begin position="3247"/>
        <end position="3355"/>
    </location>
</feature>
<protein>
    <submittedName>
        <fullName evidence="14">Protocadherin Fat 4</fullName>
    </submittedName>
</protein>
<feature type="domain" description="Cadherin" evidence="13">
    <location>
        <begin position="1945"/>
        <end position="2052"/>
    </location>
</feature>
<dbReference type="InterPro" id="IPR002126">
    <property type="entry name" value="Cadherin-like_dom"/>
</dbReference>
<keyword evidence="7 12" id="KW-0106">Calcium</keyword>
<feature type="non-terminal residue" evidence="14">
    <location>
        <position position="3672"/>
    </location>
</feature>
<name>G5BFP3_HETGA</name>
<dbReference type="InterPro" id="IPR013164">
    <property type="entry name" value="Cadherin_N"/>
</dbReference>
<evidence type="ECO:0000256" key="12">
    <source>
        <dbReference type="PROSITE-ProRule" id="PRU00043"/>
    </source>
</evidence>
<dbReference type="PROSITE" id="PS50268">
    <property type="entry name" value="CADHERIN_2"/>
    <property type="match status" value="34"/>
</dbReference>
<evidence type="ECO:0000256" key="1">
    <source>
        <dbReference type="ARBA" id="ARBA00003436"/>
    </source>
</evidence>
<evidence type="ECO:0000256" key="7">
    <source>
        <dbReference type="ARBA" id="ARBA00022837"/>
    </source>
</evidence>
<dbReference type="FunFam" id="2.60.40.60:FF:000002">
    <property type="entry name" value="Protocadherin alpha 2"/>
    <property type="match status" value="8"/>
</dbReference>
<dbReference type="InterPro" id="IPR015919">
    <property type="entry name" value="Cadherin-like_sf"/>
</dbReference>
<feature type="non-terminal residue" evidence="14">
    <location>
        <position position="1"/>
    </location>
</feature>
<feature type="domain" description="Cadherin" evidence="13">
    <location>
        <begin position="319"/>
        <end position="423"/>
    </location>
</feature>
<dbReference type="CDD" id="cd11304">
    <property type="entry name" value="Cadherin_repeat"/>
    <property type="match status" value="34"/>
</dbReference>
<feature type="domain" description="Cadherin" evidence="13">
    <location>
        <begin position="2592"/>
        <end position="2697"/>
    </location>
</feature>